<evidence type="ECO:0000259" key="3">
    <source>
        <dbReference type="Pfam" id="PF06725"/>
    </source>
</evidence>
<dbReference type="Gene3D" id="2.40.40.10">
    <property type="entry name" value="RlpA-like domain"/>
    <property type="match status" value="1"/>
</dbReference>
<dbReference type="EMBL" id="FODY01000001">
    <property type="protein sequence ID" value="SEO39073.1"/>
    <property type="molecule type" value="Genomic_DNA"/>
</dbReference>
<evidence type="ECO:0000313" key="4">
    <source>
        <dbReference type="EMBL" id="SEO39073.1"/>
    </source>
</evidence>
<dbReference type="InterPro" id="IPR036908">
    <property type="entry name" value="RlpA-like_sf"/>
</dbReference>
<evidence type="ECO:0000256" key="2">
    <source>
        <dbReference type="SAM" id="SignalP"/>
    </source>
</evidence>
<keyword evidence="5" id="KW-1185">Reference proteome</keyword>
<accession>A0A1H8PC15</accession>
<dbReference type="InterPro" id="IPR051933">
    <property type="entry name" value="Resuscitation_pf_RpfB"/>
</dbReference>
<evidence type="ECO:0000256" key="1">
    <source>
        <dbReference type="ARBA" id="ARBA00022729"/>
    </source>
</evidence>
<dbReference type="AlphaFoldDB" id="A0A1H8PC15"/>
<dbReference type="CDD" id="cd14667">
    <property type="entry name" value="3D_containing_proteins"/>
    <property type="match status" value="1"/>
</dbReference>
<dbReference type="PANTHER" id="PTHR39160">
    <property type="entry name" value="CELL WALL-BINDING PROTEIN YOCH"/>
    <property type="match status" value="1"/>
</dbReference>
<dbReference type="STRING" id="112903.SAMN04490178_101394"/>
<evidence type="ECO:0000313" key="5">
    <source>
        <dbReference type="Proteomes" id="UP000198847"/>
    </source>
</evidence>
<dbReference type="Proteomes" id="UP000198847">
    <property type="component" value="Unassembled WGS sequence"/>
</dbReference>
<dbReference type="OrthoDB" id="9798935at2"/>
<dbReference type="GO" id="GO:0004553">
    <property type="term" value="F:hydrolase activity, hydrolyzing O-glycosyl compounds"/>
    <property type="evidence" value="ECO:0007669"/>
    <property type="project" value="InterPro"/>
</dbReference>
<gene>
    <name evidence="4" type="ORF">SAMN04490178_101394</name>
</gene>
<reference evidence="4 5" key="1">
    <citation type="submission" date="2016-10" db="EMBL/GenBank/DDBJ databases">
        <authorList>
            <person name="de Groot N.N."/>
        </authorList>
    </citation>
    <scope>NUCLEOTIDE SEQUENCE [LARGE SCALE GENOMIC DNA]</scope>
    <source>
        <strain evidence="4 5">DSM 13305</strain>
    </source>
</reference>
<dbReference type="InterPro" id="IPR059180">
    <property type="entry name" value="3D_YorM"/>
</dbReference>
<dbReference type="Pfam" id="PF06725">
    <property type="entry name" value="3D"/>
    <property type="match status" value="1"/>
</dbReference>
<dbReference type="GO" id="GO:0019867">
    <property type="term" value="C:outer membrane"/>
    <property type="evidence" value="ECO:0007669"/>
    <property type="project" value="InterPro"/>
</dbReference>
<keyword evidence="1 2" id="KW-0732">Signal</keyword>
<feature type="domain" description="3D" evidence="3">
    <location>
        <begin position="183"/>
        <end position="241"/>
    </location>
</feature>
<dbReference type="PANTHER" id="PTHR39160:SF4">
    <property type="entry name" value="RESUSCITATION-PROMOTING FACTOR RPFB"/>
    <property type="match status" value="1"/>
</dbReference>
<feature type="chain" id="PRO_5038523895" evidence="2">
    <location>
        <begin position="23"/>
        <end position="242"/>
    </location>
</feature>
<protein>
    <submittedName>
        <fullName evidence="4">3D (Asp-Asp-Asp) domain-containing protein</fullName>
    </submittedName>
</protein>
<sequence>MKKLAAIAFLMMSLTVFSPAITRVQASALDSLSQVLVKNSDKIDLQTLAQLQQLLEQNKDQDVKDVLKKLAIEKTNQAVNQAAFIPGADTAVLQQAVKEQMVQRLDDQLKPYQQQVALISQLLSRSGVLQPVAVQQNDSLAGAPENYKKVINMTSTAYAPGMLDNGHWGNKTYMGGTVRKGVAAVDPAVIPMGSRLWIEGYGEAVAEDQGSAIKGNRIDLAFDDRQTALDYGIQSTKVYVLN</sequence>
<dbReference type="InterPro" id="IPR010611">
    <property type="entry name" value="3D_dom"/>
</dbReference>
<proteinExistence type="predicted"/>
<dbReference type="RefSeq" id="WP_091743702.1">
    <property type="nucleotide sequence ID" value="NZ_FODY01000001.1"/>
</dbReference>
<dbReference type="GO" id="GO:0009254">
    <property type="term" value="P:peptidoglycan turnover"/>
    <property type="evidence" value="ECO:0007669"/>
    <property type="project" value="InterPro"/>
</dbReference>
<organism evidence="4 5">
    <name type="scientific">Propionispora vibrioides</name>
    <dbReference type="NCBI Taxonomy" id="112903"/>
    <lineage>
        <taxon>Bacteria</taxon>
        <taxon>Bacillati</taxon>
        <taxon>Bacillota</taxon>
        <taxon>Negativicutes</taxon>
        <taxon>Selenomonadales</taxon>
        <taxon>Sporomusaceae</taxon>
        <taxon>Propionispora</taxon>
    </lineage>
</organism>
<name>A0A1H8PC15_9FIRM</name>
<dbReference type="SUPFAM" id="SSF50685">
    <property type="entry name" value="Barwin-like endoglucanases"/>
    <property type="match status" value="1"/>
</dbReference>
<feature type="signal peptide" evidence="2">
    <location>
        <begin position="1"/>
        <end position="22"/>
    </location>
</feature>